<sequence length="206" mass="24584">MFALMVKGRVVLQRLYIYIYIYNIYIYIFAFKRTQGTERYCQKHDEFMLRELVKRWANHKVMVRWLSRFFHHLDRYFIAHRSIPALNEVGLTCFHNLKNLFLVLLMAYVRLLQQQTLQSIRVDDVVYVINCGKHKENHYNPQRLNRNLLQCIFQGLKDAMVLALLEEPLLLIPSMVSDITLSRCPFLDSCVFLCVSRHKNLGGTFY</sequence>
<keyword evidence="2" id="KW-0812">Transmembrane</keyword>
<dbReference type="GeneID" id="111304667"/>
<keyword evidence="2" id="KW-1133">Transmembrane helix</keyword>
<organism evidence="4 5">
    <name type="scientific">Durio zibethinus</name>
    <name type="common">Durian</name>
    <dbReference type="NCBI Taxonomy" id="66656"/>
    <lineage>
        <taxon>Eukaryota</taxon>
        <taxon>Viridiplantae</taxon>
        <taxon>Streptophyta</taxon>
        <taxon>Embryophyta</taxon>
        <taxon>Tracheophyta</taxon>
        <taxon>Spermatophyta</taxon>
        <taxon>Magnoliopsida</taxon>
        <taxon>eudicotyledons</taxon>
        <taxon>Gunneridae</taxon>
        <taxon>Pentapetalae</taxon>
        <taxon>rosids</taxon>
        <taxon>malvids</taxon>
        <taxon>Malvales</taxon>
        <taxon>Malvaceae</taxon>
        <taxon>Helicteroideae</taxon>
        <taxon>Durio</taxon>
    </lineage>
</organism>
<feature type="transmembrane region" description="Helical" evidence="2">
    <location>
        <begin position="15"/>
        <end position="31"/>
    </location>
</feature>
<comment type="similarity">
    <text evidence="1">Belongs to the cullin family.</text>
</comment>
<evidence type="ECO:0000313" key="5">
    <source>
        <dbReference type="RefSeq" id="XP_022757182.1"/>
    </source>
</evidence>
<protein>
    <submittedName>
        <fullName evidence="5">Uncharacterized protein LOC111304667 isoform X1</fullName>
    </submittedName>
</protein>
<dbReference type="SUPFAM" id="SSF74788">
    <property type="entry name" value="Cullin repeat-like"/>
    <property type="match status" value="1"/>
</dbReference>
<gene>
    <name evidence="5" type="primary">LOC111304667</name>
</gene>
<dbReference type="PANTHER" id="PTHR11932">
    <property type="entry name" value="CULLIN"/>
    <property type="match status" value="1"/>
</dbReference>
<evidence type="ECO:0000256" key="2">
    <source>
        <dbReference type="SAM" id="Phobius"/>
    </source>
</evidence>
<dbReference type="InterPro" id="IPR045093">
    <property type="entry name" value="Cullin"/>
</dbReference>
<reference evidence="5" key="1">
    <citation type="submission" date="2025-08" db="UniProtKB">
        <authorList>
            <consortium name="RefSeq"/>
        </authorList>
    </citation>
    <scope>IDENTIFICATION</scope>
    <source>
        <tissue evidence="5">Fruit stalk</tissue>
    </source>
</reference>
<dbReference type="AlphaFoldDB" id="A0A6P5ZXF4"/>
<dbReference type="Pfam" id="PF00888">
    <property type="entry name" value="Cullin"/>
    <property type="match status" value="1"/>
</dbReference>
<accession>A0A6P5ZXF4</accession>
<dbReference type="InterPro" id="IPR016159">
    <property type="entry name" value="Cullin_repeat-like_dom_sf"/>
</dbReference>
<keyword evidence="2" id="KW-0472">Membrane</keyword>
<dbReference type="KEGG" id="dzi:111304667"/>
<evidence type="ECO:0000256" key="1">
    <source>
        <dbReference type="ARBA" id="ARBA00006019"/>
    </source>
</evidence>
<dbReference type="OrthoDB" id="27073at2759"/>
<name>A0A6P5ZXF4_DURZI</name>
<dbReference type="Proteomes" id="UP000515121">
    <property type="component" value="Unplaced"/>
</dbReference>
<evidence type="ECO:0000313" key="4">
    <source>
        <dbReference type="Proteomes" id="UP000515121"/>
    </source>
</evidence>
<evidence type="ECO:0000259" key="3">
    <source>
        <dbReference type="Pfam" id="PF00888"/>
    </source>
</evidence>
<dbReference type="Gene3D" id="1.20.1310.10">
    <property type="entry name" value="Cullin Repeats"/>
    <property type="match status" value="1"/>
</dbReference>
<dbReference type="InterPro" id="IPR001373">
    <property type="entry name" value="Cullin_N"/>
</dbReference>
<keyword evidence="4" id="KW-1185">Reference proteome</keyword>
<dbReference type="RefSeq" id="XP_022757182.1">
    <property type="nucleotide sequence ID" value="XM_022901447.1"/>
</dbReference>
<proteinExistence type="inferred from homology"/>
<feature type="domain" description="Cullin N-terminal" evidence="3">
    <location>
        <begin position="43"/>
        <end position="96"/>
    </location>
</feature>